<evidence type="ECO:0000256" key="9">
    <source>
        <dbReference type="ARBA" id="ARBA00038320"/>
    </source>
</evidence>
<evidence type="ECO:0000256" key="2">
    <source>
        <dbReference type="ARBA" id="ARBA00022763"/>
    </source>
</evidence>
<comment type="subcellular location">
    <subcellularLocation>
        <location evidence="1">Nucleus</location>
    </subcellularLocation>
</comment>
<dbReference type="Pfam" id="PF00022">
    <property type="entry name" value="Actin"/>
    <property type="match status" value="1"/>
</dbReference>
<keyword evidence="3" id="KW-0156">Chromatin regulator</keyword>
<evidence type="ECO:0000256" key="15">
    <source>
        <dbReference type="SAM" id="MobiDB-lite"/>
    </source>
</evidence>
<evidence type="ECO:0000256" key="12">
    <source>
        <dbReference type="ARBA" id="ARBA00042445"/>
    </source>
</evidence>
<dbReference type="PANTHER" id="PTHR11937">
    <property type="entry name" value="ACTIN"/>
    <property type="match status" value="1"/>
</dbReference>
<evidence type="ECO:0000313" key="17">
    <source>
        <dbReference type="Proteomes" id="UP001165063"/>
    </source>
</evidence>
<dbReference type="EMBL" id="BSXU01006018">
    <property type="protein sequence ID" value="GMG55665.1"/>
    <property type="molecule type" value="Genomic_DNA"/>
</dbReference>
<evidence type="ECO:0000256" key="4">
    <source>
        <dbReference type="ARBA" id="ARBA00023015"/>
    </source>
</evidence>
<evidence type="ECO:0000256" key="3">
    <source>
        <dbReference type="ARBA" id="ARBA00022853"/>
    </source>
</evidence>
<proteinExistence type="inferred from homology"/>
<name>A0A9W6Z5F9_AMBMO</name>
<keyword evidence="7" id="KW-0234">DNA repair</keyword>
<comment type="caution">
    <text evidence="16">The sequence shown here is derived from an EMBL/GenBank/DDBJ whole genome shotgun (WGS) entry which is preliminary data.</text>
</comment>
<dbReference type="SMART" id="SM00268">
    <property type="entry name" value="ACTIN"/>
    <property type="match status" value="1"/>
</dbReference>
<keyword evidence="5" id="KW-0010">Activator</keyword>
<evidence type="ECO:0000256" key="14">
    <source>
        <dbReference type="ARBA" id="ARBA00077253"/>
    </source>
</evidence>
<protein>
    <recommendedName>
        <fullName evidence="11">Actin-related protein 4</fullName>
    </recommendedName>
    <alternativeName>
        <fullName evidence="12 14">Actin-like protein ARP4</fullName>
    </alternativeName>
</protein>
<keyword evidence="2" id="KW-0227">DNA damage</keyword>
<dbReference type="OrthoDB" id="5132116at2759"/>
<evidence type="ECO:0000256" key="1">
    <source>
        <dbReference type="ARBA" id="ARBA00004123"/>
    </source>
</evidence>
<dbReference type="Proteomes" id="UP001165063">
    <property type="component" value="Unassembled WGS sequence"/>
</dbReference>
<dbReference type="InterPro" id="IPR043129">
    <property type="entry name" value="ATPase_NBD"/>
</dbReference>
<feature type="compositionally biased region" description="Basic and acidic residues" evidence="15">
    <location>
        <begin position="358"/>
        <end position="372"/>
    </location>
</feature>
<accession>A0A9W6Z5F9</accession>
<keyword evidence="17" id="KW-1185">Reference proteome</keyword>
<evidence type="ECO:0000256" key="5">
    <source>
        <dbReference type="ARBA" id="ARBA00023159"/>
    </source>
</evidence>
<dbReference type="GO" id="GO:0006325">
    <property type="term" value="P:chromatin organization"/>
    <property type="evidence" value="ECO:0007669"/>
    <property type="project" value="UniProtKB-KW"/>
</dbReference>
<comment type="similarity">
    <text evidence="9">Belongs to the actin family. ARP4 subfamily.</text>
</comment>
<evidence type="ECO:0000256" key="6">
    <source>
        <dbReference type="ARBA" id="ARBA00023163"/>
    </source>
</evidence>
<evidence type="ECO:0000256" key="7">
    <source>
        <dbReference type="ARBA" id="ARBA00023204"/>
    </source>
</evidence>
<dbReference type="GO" id="GO:0006281">
    <property type="term" value="P:DNA repair"/>
    <property type="evidence" value="ECO:0007669"/>
    <property type="project" value="UniProtKB-KW"/>
</dbReference>
<keyword evidence="6" id="KW-0804">Transcription</keyword>
<reference evidence="16" key="1">
    <citation type="submission" date="2023-04" db="EMBL/GenBank/DDBJ databases">
        <title>Ambrosiozyma monospora NBRC 1965.</title>
        <authorList>
            <person name="Ichikawa N."/>
            <person name="Sato H."/>
            <person name="Tonouchi N."/>
        </authorList>
    </citation>
    <scope>NUCLEOTIDE SEQUENCE</scope>
    <source>
        <strain evidence="16">NBRC 1965</strain>
    </source>
</reference>
<feature type="region of interest" description="Disordered" evidence="15">
    <location>
        <begin position="350"/>
        <end position="388"/>
    </location>
</feature>
<dbReference type="SUPFAM" id="SSF53067">
    <property type="entry name" value="Actin-like ATPase domain"/>
    <property type="match status" value="2"/>
</dbReference>
<keyword evidence="8" id="KW-0539">Nucleus</keyword>
<dbReference type="FunFam" id="3.30.420.40:FF:000203">
    <property type="entry name" value="Actin-related protein 4"/>
    <property type="match status" value="1"/>
</dbReference>
<dbReference type="Gene3D" id="3.30.420.40">
    <property type="match status" value="3"/>
</dbReference>
<evidence type="ECO:0000256" key="8">
    <source>
        <dbReference type="ARBA" id="ARBA00023242"/>
    </source>
</evidence>
<comment type="subunit">
    <text evidence="10">Component of the NuA4 histone acetyltransferase complex, of the INO80 chromatin remodeling complex, and of the SWR1 chromatin remodeling complex.</text>
</comment>
<dbReference type="Gene3D" id="3.90.640.10">
    <property type="entry name" value="Actin, Chain A, domain 4"/>
    <property type="match status" value="1"/>
</dbReference>
<organism evidence="16 17">
    <name type="scientific">Ambrosiozyma monospora</name>
    <name type="common">Yeast</name>
    <name type="synonym">Endomycopsis monosporus</name>
    <dbReference type="NCBI Taxonomy" id="43982"/>
    <lineage>
        <taxon>Eukaryota</taxon>
        <taxon>Fungi</taxon>
        <taxon>Dikarya</taxon>
        <taxon>Ascomycota</taxon>
        <taxon>Saccharomycotina</taxon>
        <taxon>Pichiomycetes</taxon>
        <taxon>Pichiales</taxon>
        <taxon>Pichiaceae</taxon>
        <taxon>Ambrosiozyma</taxon>
    </lineage>
</organism>
<evidence type="ECO:0000256" key="13">
    <source>
        <dbReference type="ARBA" id="ARBA00053941"/>
    </source>
</evidence>
<comment type="function">
    <text evidence="13">Chromatin interaction component of the NuA4 histone acetyltransferase complex which is involved in transcriptional activation of selected genes principally by acetylation of nucleosomal histone H4 and H2A. The NuA4 complex is also involved in DNA repair. Is required for NuA4 complex integrity. Component of the SWR1 complex which mediates the ATP-dependent exchange of histone H2A for the H2A variant HZT1 leading to transcriptional regulation of selected genes by chromatin remodeling. Component of the INO80 complex which remodels chromatin by shifting nucleosomes and is involved in DNA repair.</text>
</comment>
<sequence>MASSSSTAAPQVYGADEVNAVVLDPGSFSTSVGYAGYDCPSMVFPSHYGEVVDGKGEKKRLFNDSFLHTSRENMKIKPILKNNIIIDWDGAVDQYNYMFKQMGVNPEDQPLMLTESTMNSYKNKEKALEVFLEQENYCAFYAVKQPTCVAFAHGKATCLVVDIGHDLITVTPVVDGFCLRNQVIGTNYAGAFLDQQLKQFLEDKNIDIVPQYRVKSKNTMYWENKESKPQFETKHYDYKIDNSVDEFSKLRVFQEMKETVLSCSLDDQAEKVPDADKDKMDVDYDEQRYFELPNGLNVPFTDAEANKIANSLFRPSDVLGNGIVKGWEEPHIGNIIETIGTADDKSSKLYVPLRRTKRPEEEEKEKDKDSNVDAKASNGADGSGKVKSEPCGLTKLVQTVLERIDIDWKPQLANNIIVTGSTSLIPELNKRLYEELSILNPSMKIRIQSVGNTVERKYSTWIGGSILASLGTFHQLWVSQAEYKEIGADRLIVNRFR</sequence>
<dbReference type="InterPro" id="IPR004000">
    <property type="entry name" value="Actin"/>
</dbReference>
<dbReference type="GO" id="GO:0005634">
    <property type="term" value="C:nucleus"/>
    <property type="evidence" value="ECO:0007669"/>
    <property type="project" value="UniProtKB-SubCell"/>
</dbReference>
<evidence type="ECO:0000256" key="10">
    <source>
        <dbReference type="ARBA" id="ARBA00038661"/>
    </source>
</evidence>
<gene>
    <name evidence="16" type="ORF">Amon01_000773800</name>
</gene>
<evidence type="ECO:0000313" key="16">
    <source>
        <dbReference type="EMBL" id="GMG55665.1"/>
    </source>
</evidence>
<keyword evidence="4" id="KW-0805">Transcription regulation</keyword>
<evidence type="ECO:0000256" key="11">
    <source>
        <dbReference type="ARBA" id="ARBA00041020"/>
    </source>
</evidence>
<dbReference type="AlphaFoldDB" id="A0A9W6Z5F9"/>